<organism evidence="7 8">
    <name type="scientific">Limulus polyphemus</name>
    <name type="common">Atlantic horseshoe crab</name>
    <dbReference type="NCBI Taxonomy" id="6850"/>
    <lineage>
        <taxon>Eukaryota</taxon>
        <taxon>Metazoa</taxon>
        <taxon>Ecdysozoa</taxon>
        <taxon>Arthropoda</taxon>
        <taxon>Chelicerata</taxon>
        <taxon>Merostomata</taxon>
        <taxon>Xiphosura</taxon>
        <taxon>Limulidae</taxon>
        <taxon>Limulus</taxon>
    </lineage>
</organism>
<keyword evidence="7" id="KW-1185">Reference proteome</keyword>
<dbReference type="CDD" id="cd17317">
    <property type="entry name" value="MFS_SLC22"/>
    <property type="match status" value="1"/>
</dbReference>
<dbReference type="Gene3D" id="1.20.1250.20">
    <property type="entry name" value="MFS general substrate transporter like domains"/>
    <property type="match status" value="1"/>
</dbReference>
<dbReference type="InterPro" id="IPR036259">
    <property type="entry name" value="MFS_trans_sf"/>
</dbReference>
<feature type="transmembrane region" description="Helical" evidence="5">
    <location>
        <begin position="254"/>
        <end position="274"/>
    </location>
</feature>
<evidence type="ECO:0000313" key="8">
    <source>
        <dbReference type="RefSeq" id="XP_022244729.1"/>
    </source>
</evidence>
<feature type="transmembrane region" description="Helical" evidence="5">
    <location>
        <begin position="346"/>
        <end position="363"/>
    </location>
</feature>
<dbReference type="InterPro" id="IPR020846">
    <property type="entry name" value="MFS_dom"/>
</dbReference>
<dbReference type="RefSeq" id="XP_022244729.1">
    <property type="nucleotide sequence ID" value="XM_022389021.1"/>
</dbReference>
<dbReference type="SUPFAM" id="SSF103473">
    <property type="entry name" value="MFS general substrate transporter"/>
    <property type="match status" value="1"/>
</dbReference>
<keyword evidence="3 5" id="KW-1133">Transmembrane helix</keyword>
<feature type="domain" description="Major facilitator superfamily (MFS) profile" evidence="6">
    <location>
        <begin position="94"/>
        <end position="517"/>
    </location>
</feature>
<keyword evidence="4 5" id="KW-0472">Membrane</keyword>
<feature type="transmembrane region" description="Helical" evidence="5">
    <location>
        <begin position="138"/>
        <end position="158"/>
    </location>
</feature>
<evidence type="ECO:0000256" key="2">
    <source>
        <dbReference type="ARBA" id="ARBA00022692"/>
    </source>
</evidence>
<feature type="transmembrane region" description="Helical" evidence="5">
    <location>
        <begin position="428"/>
        <end position="451"/>
    </location>
</feature>
<evidence type="ECO:0000256" key="1">
    <source>
        <dbReference type="ARBA" id="ARBA00004141"/>
    </source>
</evidence>
<name>A0ABM1SM73_LIMPO</name>
<dbReference type="GeneID" id="106461921"/>
<comment type="subcellular location">
    <subcellularLocation>
        <location evidence="1">Membrane</location>
        <topology evidence="1">Multi-pass membrane protein</topology>
    </subcellularLocation>
</comment>
<protein>
    <submittedName>
        <fullName evidence="8">Organic cation transporter protein-like</fullName>
    </submittedName>
</protein>
<feature type="transmembrane region" description="Helical" evidence="5">
    <location>
        <begin position="29"/>
        <end position="51"/>
    </location>
</feature>
<feature type="transmembrane region" description="Helical" evidence="5">
    <location>
        <begin position="170"/>
        <end position="189"/>
    </location>
</feature>
<dbReference type="InterPro" id="IPR005828">
    <property type="entry name" value="MFS_sugar_transport-like"/>
</dbReference>
<gene>
    <name evidence="8" type="primary">LOC106461921</name>
</gene>
<keyword evidence="2 5" id="KW-0812">Transmembrane</keyword>
<feature type="transmembrane region" description="Helical" evidence="5">
    <location>
        <begin position="195"/>
        <end position="215"/>
    </location>
</feature>
<evidence type="ECO:0000256" key="4">
    <source>
        <dbReference type="ARBA" id="ARBA00023136"/>
    </source>
</evidence>
<accession>A0ABM1SM73</accession>
<feature type="transmembrane region" description="Helical" evidence="5">
    <location>
        <begin position="493"/>
        <end position="512"/>
    </location>
</feature>
<feature type="transmembrane region" description="Helical" evidence="5">
    <location>
        <begin position="227"/>
        <end position="248"/>
    </location>
</feature>
<dbReference type="PROSITE" id="PS50850">
    <property type="entry name" value="MFS"/>
    <property type="match status" value="1"/>
</dbReference>
<dbReference type="Proteomes" id="UP000694941">
    <property type="component" value="Unplaced"/>
</dbReference>
<feature type="transmembrane region" description="Helical" evidence="5">
    <location>
        <begin position="403"/>
        <end position="422"/>
    </location>
</feature>
<dbReference type="PANTHER" id="PTHR24064">
    <property type="entry name" value="SOLUTE CARRIER FAMILY 22 MEMBER"/>
    <property type="match status" value="1"/>
</dbReference>
<evidence type="ECO:0000259" key="6">
    <source>
        <dbReference type="PROSITE" id="PS50850"/>
    </source>
</evidence>
<sequence>MNKLTSKNYAPIIDITDTFGRYGPWQRRVFIFMSTVSIFSAMHNLAISFFAPNIDHWCSRPPEYQNMSVDQWKNFTIPLIKDDDGKTSFSKCQMFSFPSLNSTNNETDVIDCPSWEYEDSFYISTIVSKWNLVCDKEWAISMSQSAFMGGYMTAVMVFGQLSDRIGRRPVIVIAVTIFLLSGITCLFATSFMMFAILRFFISFGVSGTGGTAFVLLMEAVGPEFRSFFGLAFNFGWALGYIILPGLAWLIRDWYYLQVAITVPCFLLLLFWWYVPESPRWLVASRRFEEAENVILCAANKNNFPEVHAKTTFHQMMDDIQKEEGHQEKKRATVFDLLKTPCMRRKSLNLFFCWFVNSFIYFGLSLNTNDLGGDPFINFFIAGAVEFPAYIFAIGIIKWFGRRIPQMALMIAGGLSCLLTIPFTHELLWLRITLAMVGKFCITASFGIIYVFSAEVFPTVVRNVGVGSSSTCARVGSMIAPFVKELGRATHKDLPFAMFGTMSVVSGLMVLWLPETHKKILPDTLEEGEIFGLKGSSLHNSPSRVALQDETTKTEDDNL</sequence>
<proteinExistence type="predicted"/>
<feature type="transmembrane region" description="Helical" evidence="5">
    <location>
        <begin position="375"/>
        <end position="396"/>
    </location>
</feature>
<evidence type="ECO:0000256" key="3">
    <source>
        <dbReference type="ARBA" id="ARBA00022989"/>
    </source>
</evidence>
<dbReference type="Pfam" id="PF00083">
    <property type="entry name" value="Sugar_tr"/>
    <property type="match status" value="1"/>
</dbReference>
<evidence type="ECO:0000256" key="5">
    <source>
        <dbReference type="SAM" id="Phobius"/>
    </source>
</evidence>
<reference evidence="8" key="1">
    <citation type="submission" date="2025-08" db="UniProtKB">
        <authorList>
            <consortium name="RefSeq"/>
        </authorList>
    </citation>
    <scope>IDENTIFICATION</scope>
    <source>
        <tissue evidence="8">Muscle</tissue>
    </source>
</reference>
<evidence type="ECO:0000313" key="7">
    <source>
        <dbReference type="Proteomes" id="UP000694941"/>
    </source>
</evidence>